<dbReference type="InterPro" id="IPR019056">
    <property type="entry name" value="Phage_TAC_6"/>
</dbReference>
<evidence type="ECO:0000256" key="1">
    <source>
        <dbReference type="SAM" id="MobiDB-lite"/>
    </source>
</evidence>
<dbReference type="RefSeq" id="WP_105514028.1">
    <property type="nucleotide sequence ID" value="NZ_PVEP01000002.1"/>
</dbReference>
<dbReference type="OrthoDB" id="7582980at2"/>
<keyword evidence="3" id="KW-1185">Reference proteome</keyword>
<reference evidence="2 3" key="1">
    <citation type="submission" date="2018-02" db="EMBL/GenBank/DDBJ databases">
        <title>Genomic Encyclopedia of Archaeal and Bacterial Type Strains, Phase II (KMG-II): from individual species to whole genera.</title>
        <authorList>
            <person name="Goeker M."/>
        </authorList>
    </citation>
    <scope>NUCLEOTIDE SEQUENCE [LARGE SCALE GENOMIC DNA]</scope>
    <source>
        <strain evidence="2 3">DSM 18921</strain>
    </source>
</reference>
<evidence type="ECO:0000313" key="3">
    <source>
        <dbReference type="Proteomes" id="UP000238338"/>
    </source>
</evidence>
<evidence type="ECO:0000313" key="2">
    <source>
        <dbReference type="EMBL" id="PQV57819.1"/>
    </source>
</evidence>
<comment type="caution">
    <text evidence="2">The sequence shown here is derived from an EMBL/GenBank/DDBJ whole genome shotgun (WGS) entry which is preliminary data.</text>
</comment>
<dbReference type="Proteomes" id="UP000238338">
    <property type="component" value="Unassembled WGS sequence"/>
</dbReference>
<dbReference type="AlphaFoldDB" id="A0A2S8SAN8"/>
<proteinExistence type="predicted"/>
<accession>A0A2S8SAN8</accession>
<gene>
    <name evidence="2" type="ORF">LX70_01628</name>
</gene>
<dbReference type="NCBIfam" id="TIGR02216">
    <property type="entry name" value="phage_TIGR02216"/>
    <property type="match status" value="1"/>
</dbReference>
<name>A0A2S8SAN8_9RHOB</name>
<protein>
    <submittedName>
        <fullName evidence="2">Putative phage protein (TIGR02216 family)</fullName>
    </submittedName>
</protein>
<dbReference type="EMBL" id="PVEP01000002">
    <property type="protein sequence ID" value="PQV57819.1"/>
    <property type="molecule type" value="Genomic_DNA"/>
</dbReference>
<organism evidence="2 3">
    <name type="scientific">Albidovulum denitrificans</name>
    <dbReference type="NCBI Taxonomy" id="404881"/>
    <lineage>
        <taxon>Bacteria</taxon>
        <taxon>Pseudomonadati</taxon>
        <taxon>Pseudomonadota</taxon>
        <taxon>Alphaproteobacteria</taxon>
        <taxon>Rhodobacterales</taxon>
        <taxon>Paracoccaceae</taxon>
        <taxon>Albidovulum</taxon>
    </lineage>
</organism>
<dbReference type="InterPro" id="IPR011739">
    <property type="entry name" value="GTA_rcc01693"/>
</dbReference>
<feature type="region of interest" description="Disordered" evidence="1">
    <location>
        <begin position="56"/>
        <end position="82"/>
    </location>
</feature>
<sequence>MSAFDWPGLMRAGMGSLGLHPEQFWKLTPAELVLMLGDPAAVAPLDRARLSELARAWPDEIKEDEDGTDRRAGRLGPAGDDA</sequence>
<dbReference type="Pfam" id="PF09550">
    <property type="entry name" value="Phage_TAC_6"/>
    <property type="match status" value="1"/>
</dbReference>